<dbReference type="PANTHER" id="PTHR33541">
    <property type="entry name" value="PROTEIN BIG GRAIN 1-LIKE A-RELATED"/>
    <property type="match status" value="1"/>
</dbReference>
<evidence type="ECO:0000256" key="3">
    <source>
        <dbReference type="ARBA" id="ARBA00010067"/>
    </source>
</evidence>
<keyword evidence="6" id="KW-0472">Membrane</keyword>
<evidence type="ECO:0000313" key="9">
    <source>
        <dbReference type="EMBL" id="KAL1547809.1"/>
    </source>
</evidence>
<dbReference type="EMBL" id="JBEAFC010000007">
    <property type="protein sequence ID" value="KAL1547809.1"/>
    <property type="molecule type" value="Genomic_DNA"/>
</dbReference>
<dbReference type="InterPro" id="IPR039621">
    <property type="entry name" value="BG1-like"/>
</dbReference>
<feature type="compositionally biased region" description="Low complexity" evidence="8">
    <location>
        <begin position="157"/>
        <end position="168"/>
    </location>
</feature>
<evidence type="ECO:0000256" key="1">
    <source>
        <dbReference type="ARBA" id="ARBA00002281"/>
    </source>
</evidence>
<evidence type="ECO:0000313" key="10">
    <source>
        <dbReference type="Proteomes" id="UP001567538"/>
    </source>
</evidence>
<comment type="caution">
    <text evidence="9">The sequence shown here is derived from an EMBL/GenBank/DDBJ whole genome shotgun (WGS) entry which is preliminary data.</text>
</comment>
<dbReference type="GO" id="GO:0005886">
    <property type="term" value="C:plasma membrane"/>
    <property type="evidence" value="ECO:0007669"/>
    <property type="project" value="UniProtKB-SubCell"/>
</dbReference>
<accession>A0ABD1GXT5</accession>
<evidence type="ECO:0000256" key="7">
    <source>
        <dbReference type="ARBA" id="ARBA00023294"/>
    </source>
</evidence>
<keyword evidence="7" id="KW-0927">Auxin signaling pathway</keyword>
<feature type="region of interest" description="Disordered" evidence="8">
    <location>
        <begin position="68"/>
        <end position="124"/>
    </location>
</feature>
<name>A0ABD1GXT5_SALDI</name>
<organism evidence="9 10">
    <name type="scientific">Salvia divinorum</name>
    <name type="common">Maria pastora</name>
    <name type="synonym">Diviner's sage</name>
    <dbReference type="NCBI Taxonomy" id="28513"/>
    <lineage>
        <taxon>Eukaryota</taxon>
        <taxon>Viridiplantae</taxon>
        <taxon>Streptophyta</taxon>
        <taxon>Embryophyta</taxon>
        <taxon>Tracheophyta</taxon>
        <taxon>Spermatophyta</taxon>
        <taxon>Magnoliopsida</taxon>
        <taxon>eudicotyledons</taxon>
        <taxon>Gunneridae</taxon>
        <taxon>Pentapetalae</taxon>
        <taxon>asterids</taxon>
        <taxon>lamiids</taxon>
        <taxon>Lamiales</taxon>
        <taxon>Lamiaceae</taxon>
        <taxon>Nepetoideae</taxon>
        <taxon>Mentheae</taxon>
        <taxon>Salviinae</taxon>
        <taxon>Salvia</taxon>
        <taxon>Salvia subgen. Calosphace</taxon>
    </lineage>
</organism>
<dbReference type="PANTHER" id="PTHR33541:SF31">
    <property type="entry name" value="PROTEIN BIG GRAIN 1-LIKE A"/>
    <property type="match status" value="1"/>
</dbReference>
<evidence type="ECO:0000256" key="2">
    <source>
        <dbReference type="ARBA" id="ARBA00004236"/>
    </source>
</evidence>
<comment type="subcellular location">
    <subcellularLocation>
        <location evidence="2">Cell membrane</location>
    </subcellularLocation>
</comment>
<dbReference type="Proteomes" id="UP001567538">
    <property type="component" value="Unassembled WGS sequence"/>
</dbReference>
<dbReference type="AlphaFoldDB" id="A0ABD1GXT5"/>
<keyword evidence="10" id="KW-1185">Reference proteome</keyword>
<reference evidence="9 10" key="1">
    <citation type="submission" date="2024-06" db="EMBL/GenBank/DDBJ databases">
        <title>A chromosome level genome sequence of Diviner's sage (Salvia divinorum).</title>
        <authorList>
            <person name="Ford S.A."/>
            <person name="Ro D.-K."/>
            <person name="Ness R.W."/>
            <person name="Phillips M.A."/>
        </authorList>
    </citation>
    <scope>NUCLEOTIDE SEQUENCE [LARGE SCALE GENOMIC DNA]</scope>
    <source>
        <strain evidence="9">SAF-2024a</strain>
        <tissue evidence="9">Leaf</tissue>
    </source>
</reference>
<feature type="region of interest" description="Disordered" evidence="8">
    <location>
        <begin position="146"/>
        <end position="168"/>
    </location>
</feature>
<comment type="function">
    <text evidence="1">Involved in auxin transport. Regulator of the auxin signaling pathway.</text>
</comment>
<sequence>MAAGERHHHRRKTPSFSSSLLDAIYHSIDDHHQTPLPLRRNPAAHVDDEIQSLRRAIMVEKWMQTHAATTPRHLPTNSSSSDSSCIFTSSETDSSSAATPKKSDRSGRFNRTKSSKKASQPVSPGARIANFLNSIFSPKKDHRFEWSSVRKSRSMKDTTASSSSSTMSRSCLMSNGSCKNASKSKRSVRFNPVLDSGGVGSRFIKKNMESILVHESERRYSDASSDLFELENIGAYDEELPVYGTTDLKINRAIANGFVV</sequence>
<comment type="similarity">
    <text evidence="3">Belongs to the BIG GRAIN 1 (BG1) plant protein family.</text>
</comment>
<evidence type="ECO:0000256" key="6">
    <source>
        <dbReference type="ARBA" id="ARBA00023136"/>
    </source>
</evidence>
<evidence type="ECO:0000256" key="5">
    <source>
        <dbReference type="ARBA" id="ARBA00022475"/>
    </source>
</evidence>
<keyword evidence="5" id="KW-1003">Cell membrane</keyword>
<proteinExistence type="inferred from homology"/>
<dbReference type="GO" id="GO:0009734">
    <property type="term" value="P:auxin-activated signaling pathway"/>
    <property type="evidence" value="ECO:0007669"/>
    <property type="project" value="UniProtKB-KW"/>
</dbReference>
<evidence type="ECO:0000256" key="8">
    <source>
        <dbReference type="SAM" id="MobiDB-lite"/>
    </source>
</evidence>
<feature type="compositionally biased region" description="Low complexity" evidence="8">
    <location>
        <begin position="78"/>
        <end position="96"/>
    </location>
</feature>
<keyword evidence="4" id="KW-0813">Transport</keyword>
<evidence type="ECO:0000256" key="4">
    <source>
        <dbReference type="ARBA" id="ARBA00022448"/>
    </source>
</evidence>
<protein>
    <submittedName>
        <fullName evidence="9">Protein BIG GRAIN 1-like A</fullName>
    </submittedName>
</protein>
<gene>
    <name evidence="9" type="ORF">AAHA92_16121</name>
</gene>